<reference evidence="12" key="1">
    <citation type="submission" date="2016-10" db="EMBL/GenBank/DDBJ databases">
        <authorList>
            <person name="Varghese N."/>
            <person name="Submissions S."/>
        </authorList>
    </citation>
    <scope>NUCLEOTIDE SEQUENCE [LARGE SCALE GENOMIC DNA]</scope>
    <source>
        <strain evidence="12">CGMCC 1.12397</strain>
    </source>
</reference>
<dbReference type="InterPro" id="IPR006153">
    <property type="entry name" value="Cation/H_exchanger_TM"/>
</dbReference>
<dbReference type="PANTHER" id="PTHR32507:SF8">
    <property type="entry name" value="CNH1P"/>
    <property type="match status" value="1"/>
</dbReference>
<keyword evidence="4 8" id="KW-0812">Transmembrane</keyword>
<protein>
    <submittedName>
        <fullName evidence="11">Sodium/proton antiporter, CPA1 family</fullName>
    </submittedName>
    <submittedName>
        <fullName evidence="10">Sodium:proton antiporter</fullName>
    </submittedName>
</protein>
<gene>
    <name evidence="10" type="ORF">DWB78_01760</name>
    <name evidence="11" type="ORF">SAMN05216278_1530</name>
</gene>
<sequence>MAASYYVALIVVSLAILGAAVLPRVFNDKPISLPMIYVVSGAALFFVAGMDVPHPVDHPELTERITELVVIIALMGAGLKLDRPFDWSAWSSTWRLLAITMPLSIAGTALLGWWVLGAQVATAVLMGAVIAPTDPVLAADVQTGPPAEGTDEEIDPEKQEGTIRFALTSEAGLNDGLAFPFTNLAIALAGAASLAAGEWAREWVLVDVLYKILVGVVVGYLVGQLIARFVFGEPASTRLAVVMEGAEALAATLLAYGAAELVNSYGFIAVFVAALVLRHYEWEHGYYEHLHDFAVMTERLLMAGILVLFGGTLVGGLLDSLTLPMIGVGLLILFVVRPIAGIIGLLGHSAHWDERAVIATFGIRGIGSFYYLAHALNEATFKEQELLVAAEELWAIVGFIVVTSTFVHGIAASPVMDWLDKRRT</sequence>
<dbReference type="Proteomes" id="UP000199289">
    <property type="component" value="Unassembled WGS sequence"/>
</dbReference>
<feature type="transmembrane region" description="Helical" evidence="8">
    <location>
        <begin position="177"/>
        <end position="196"/>
    </location>
</feature>
<dbReference type="GO" id="GO:0005886">
    <property type="term" value="C:plasma membrane"/>
    <property type="evidence" value="ECO:0007669"/>
    <property type="project" value="UniProtKB-SubCell"/>
</dbReference>
<keyword evidence="5 8" id="KW-1133">Transmembrane helix</keyword>
<dbReference type="OrthoDB" id="157118at2157"/>
<feature type="transmembrane region" description="Helical" evidence="8">
    <location>
        <begin position="262"/>
        <end position="280"/>
    </location>
</feature>
<feature type="transmembrane region" description="Helical" evidence="8">
    <location>
        <begin position="324"/>
        <end position="347"/>
    </location>
</feature>
<evidence type="ECO:0000256" key="3">
    <source>
        <dbReference type="ARBA" id="ARBA00022449"/>
    </source>
</evidence>
<keyword evidence="6" id="KW-0406">Ion transport</keyword>
<accession>A0A1H1AWZ7</accession>
<keyword evidence="7 8" id="KW-0472">Membrane</keyword>
<comment type="subcellular location">
    <subcellularLocation>
        <location evidence="1">Cell membrane</location>
        <topology evidence="1">Multi-pass membrane protein</topology>
    </subcellularLocation>
</comment>
<dbReference type="GO" id="GO:1902600">
    <property type="term" value="P:proton transmembrane transport"/>
    <property type="evidence" value="ECO:0007669"/>
    <property type="project" value="InterPro"/>
</dbReference>
<dbReference type="EMBL" id="FNKQ01000002">
    <property type="protein sequence ID" value="SDQ44207.1"/>
    <property type="molecule type" value="Genomic_DNA"/>
</dbReference>
<organism evidence="11 12">
    <name type="scientific">Halopelagius longus</name>
    <dbReference type="NCBI Taxonomy" id="1236180"/>
    <lineage>
        <taxon>Archaea</taxon>
        <taxon>Methanobacteriati</taxon>
        <taxon>Methanobacteriota</taxon>
        <taxon>Stenosarchaea group</taxon>
        <taxon>Halobacteria</taxon>
        <taxon>Halobacteriales</taxon>
        <taxon>Haloferacaceae</taxon>
    </lineage>
</organism>
<feature type="domain" description="Cation/H+ exchanger transmembrane" evidence="9">
    <location>
        <begin position="16"/>
        <end position="418"/>
    </location>
</feature>
<evidence type="ECO:0000256" key="6">
    <source>
        <dbReference type="ARBA" id="ARBA00023065"/>
    </source>
</evidence>
<dbReference type="PANTHER" id="PTHR32507">
    <property type="entry name" value="NA(+)/H(+) ANTIPORTER 1"/>
    <property type="match status" value="1"/>
</dbReference>
<feature type="transmembrane region" description="Helical" evidence="8">
    <location>
        <begin position="93"/>
        <end position="116"/>
    </location>
</feature>
<keyword evidence="13" id="KW-1185">Reference proteome</keyword>
<evidence type="ECO:0000313" key="11">
    <source>
        <dbReference type="EMBL" id="SDQ44207.1"/>
    </source>
</evidence>
<reference evidence="10 13" key="3">
    <citation type="submission" date="2018-07" db="EMBL/GenBank/DDBJ databases">
        <title>Genome sequence of extremly halophilic archaeon Halopelagius longus strain BC12-B1.</title>
        <authorList>
            <person name="Zhang X."/>
        </authorList>
    </citation>
    <scope>NUCLEOTIDE SEQUENCE [LARGE SCALE GENOMIC DNA]</scope>
    <source>
        <strain evidence="10 13">BC12-B1</strain>
    </source>
</reference>
<dbReference type="AlphaFoldDB" id="A0A1H1AWZ7"/>
<dbReference type="EMBL" id="QQST01000001">
    <property type="protein sequence ID" value="RDI70548.1"/>
    <property type="molecule type" value="Genomic_DNA"/>
</dbReference>
<evidence type="ECO:0000256" key="1">
    <source>
        <dbReference type="ARBA" id="ARBA00004651"/>
    </source>
</evidence>
<feature type="transmembrane region" description="Helical" evidence="8">
    <location>
        <begin position="6"/>
        <end position="26"/>
    </location>
</feature>
<evidence type="ECO:0000256" key="2">
    <source>
        <dbReference type="ARBA" id="ARBA00022448"/>
    </source>
</evidence>
<feature type="transmembrane region" description="Helical" evidence="8">
    <location>
        <begin position="356"/>
        <end position="373"/>
    </location>
</feature>
<name>A0A1H1AWZ7_9EURY</name>
<evidence type="ECO:0000313" key="10">
    <source>
        <dbReference type="EMBL" id="RDI70548.1"/>
    </source>
</evidence>
<evidence type="ECO:0000256" key="5">
    <source>
        <dbReference type="ARBA" id="ARBA00022989"/>
    </source>
</evidence>
<dbReference type="Proteomes" id="UP000255421">
    <property type="component" value="Unassembled WGS sequence"/>
</dbReference>
<feature type="transmembrane region" description="Helical" evidence="8">
    <location>
        <begin position="33"/>
        <end position="52"/>
    </location>
</feature>
<evidence type="ECO:0000256" key="8">
    <source>
        <dbReference type="SAM" id="Phobius"/>
    </source>
</evidence>
<feature type="transmembrane region" description="Helical" evidence="8">
    <location>
        <begin position="208"/>
        <end position="231"/>
    </location>
</feature>
<feature type="transmembrane region" description="Helical" evidence="8">
    <location>
        <begin position="300"/>
        <end position="318"/>
    </location>
</feature>
<evidence type="ECO:0000256" key="7">
    <source>
        <dbReference type="ARBA" id="ARBA00023136"/>
    </source>
</evidence>
<evidence type="ECO:0000259" key="9">
    <source>
        <dbReference type="Pfam" id="PF00999"/>
    </source>
</evidence>
<feature type="transmembrane region" description="Helical" evidence="8">
    <location>
        <begin position="393"/>
        <end position="416"/>
    </location>
</feature>
<proteinExistence type="predicted"/>
<keyword evidence="2" id="KW-0813">Transport</keyword>
<dbReference type="RefSeq" id="WP_092535361.1">
    <property type="nucleotide sequence ID" value="NZ_FNKQ01000002.1"/>
</dbReference>
<dbReference type="GO" id="GO:0015297">
    <property type="term" value="F:antiporter activity"/>
    <property type="evidence" value="ECO:0007669"/>
    <property type="project" value="UniProtKB-KW"/>
</dbReference>
<keyword evidence="3" id="KW-0050">Antiport</keyword>
<evidence type="ECO:0000313" key="12">
    <source>
        <dbReference type="Proteomes" id="UP000199289"/>
    </source>
</evidence>
<reference evidence="11" key="2">
    <citation type="submission" date="2016-10" db="EMBL/GenBank/DDBJ databases">
        <authorList>
            <person name="de Groot N.N."/>
        </authorList>
    </citation>
    <scope>NUCLEOTIDE SEQUENCE [LARGE SCALE GENOMIC DNA]</scope>
    <source>
        <strain evidence="11">CGMCC 1.12397</strain>
    </source>
</reference>
<dbReference type="Pfam" id="PF00999">
    <property type="entry name" value="Na_H_Exchanger"/>
    <property type="match status" value="1"/>
</dbReference>
<evidence type="ECO:0000313" key="13">
    <source>
        <dbReference type="Proteomes" id="UP000255421"/>
    </source>
</evidence>
<evidence type="ECO:0000256" key="4">
    <source>
        <dbReference type="ARBA" id="ARBA00022692"/>
    </source>
</evidence>